<gene>
    <name evidence="2" type="ORF">SAMN02745216_03740</name>
</gene>
<dbReference type="OrthoDB" id="5523007at2"/>
<reference evidence="3" key="1">
    <citation type="submission" date="2016-11" db="EMBL/GenBank/DDBJ databases">
        <authorList>
            <person name="Varghese N."/>
            <person name="Submissions S."/>
        </authorList>
    </citation>
    <scope>NUCLEOTIDE SEQUENCE [LARGE SCALE GENOMIC DNA]</scope>
    <source>
        <strain evidence="3">DSM 16219</strain>
    </source>
</reference>
<proteinExistence type="predicted"/>
<dbReference type="STRING" id="1121393.SAMN02745216_03740"/>
<evidence type="ECO:0000313" key="3">
    <source>
        <dbReference type="Proteomes" id="UP000183994"/>
    </source>
</evidence>
<dbReference type="EMBL" id="FQZU01000028">
    <property type="protein sequence ID" value="SHK59886.1"/>
    <property type="molecule type" value="Genomic_DNA"/>
</dbReference>
<dbReference type="AlphaFoldDB" id="A0A1M6TSJ1"/>
<keyword evidence="1" id="KW-1133">Transmembrane helix</keyword>
<accession>A0A1M6TSJ1</accession>
<evidence type="ECO:0000256" key="1">
    <source>
        <dbReference type="SAM" id="Phobius"/>
    </source>
</evidence>
<keyword evidence="1" id="KW-0812">Transmembrane</keyword>
<sequence>MKKSFFERVTRPRALGILIFTGVPAIIGGGLIWWATGHSYNLVVPYEIALYAISLTIASKAPDLEH</sequence>
<keyword evidence="1" id="KW-0472">Membrane</keyword>
<dbReference type="Proteomes" id="UP000183994">
    <property type="component" value="Unassembled WGS sequence"/>
</dbReference>
<dbReference type="RefSeq" id="WP_073477776.1">
    <property type="nucleotide sequence ID" value="NZ_FQZU01000028.1"/>
</dbReference>
<feature type="transmembrane region" description="Helical" evidence="1">
    <location>
        <begin position="12"/>
        <end position="34"/>
    </location>
</feature>
<organism evidence="2 3">
    <name type="scientific">Desulfatibacillum alkenivorans DSM 16219</name>
    <dbReference type="NCBI Taxonomy" id="1121393"/>
    <lineage>
        <taxon>Bacteria</taxon>
        <taxon>Pseudomonadati</taxon>
        <taxon>Thermodesulfobacteriota</taxon>
        <taxon>Desulfobacteria</taxon>
        <taxon>Desulfobacterales</taxon>
        <taxon>Desulfatibacillaceae</taxon>
        <taxon>Desulfatibacillum</taxon>
    </lineage>
</organism>
<name>A0A1M6TSJ1_9BACT</name>
<keyword evidence="3" id="KW-1185">Reference proteome</keyword>
<evidence type="ECO:0000313" key="2">
    <source>
        <dbReference type="EMBL" id="SHK59886.1"/>
    </source>
</evidence>
<protein>
    <submittedName>
        <fullName evidence="2">Uncharacterized protein</fullName>
    </submittedName>
</protein>